<gene>
    <name evidence="1" type="ORF">Glove_79g72</name>
</gene>
<dbReference type="Proteomes" id="UP000266861">
    <property type="component" value="Unassembled WGS sequence"/>
</dbReference>
<reference evidence="1 2" key="1">
    <citation type="submission" date="2018-08" db="EMBL/GenBank/DDBJ databases">
        <title>Genome and evolution of the arbuscular mycorrhizal fungus Diversispora epigaea (formerly Glomus versiforme) and its bacterial endosymbionts.</title>
        <authorList>
            <person name="Sun X."/>
            <person name="Fei Z."/>
            <person name="Harrison M."/>
        </authorList>
    </citation>
    <scope>NUCLEOTIDE SEQUENCE [LARGE SCALE GENOMIC DNA]</scope>
    <source>
        <strain evidence="1 2">IT104</strain>
    </source>
</reference>
<comment type="caution">
    <text evidence="1">The sequence shown here is derived from an EMBL/GenBank/DDBJ whole genome shotgun (WGS) entry which is preliminary data.</text>
</comment>
<evidence type="ECO:0000313" key="1">
    <source>
        <dbReference type="EMBL" id="RHZ84552.1"/>
    </source>
</evidence>
<accession>A0A397JBT8</accession>
<proteinExistence type="predicted"/>
<sequence length="117" mass="13387">MEYNNNSLCLIFLANRVFYLDQPHHSQYNTIANNLNEIVNEINGISISDKSDTEEFEDDYEICEECGNENTGEDLCLLCNSQHFQQNFGNWTSGNKDFDAIILESQSNCTTNLAFVE</sequence>
<dbReference type="AlphaFoldDB" id="A0A397JBT8"/>
<dbReference type="EMBL" id="PQFF01000075">
    <property type="protein sequence ID" value="RHZ84552.1"/>
    <property type="molecule type" value="Genomic_DNA"/>
</dbReference>
<name>A0A397JBT8_9GLOM</name>
<organism evidence="1 2">
    <name type="scientific">Diversispora epigaea</name>
    <dbReference type="NCBI Taxonomy" id="1348612"/>
    <lineage>
        <taxon>Eukaryota</taxon>
        <taxon>Fungi</taxon>
        <taxon>Fungi incertae sedis</taxon>
        <taxon>Mucoromycota</taxon>
        <taxon>Glomeromycotina</taxon>
        <taxon>Glomeromycetes</taxon>
        <taxon>Diversisporales</taxon>
        <taxon>Diversisporaceae</taxon>
        <taxon>Diversispora</taxon>
    </lineage>
</organism>
<dbReference type="STRING" id="1348612.A0A397JBT8"/>
<dbReference type="OrthoDB" id="2443339at2759"/>
<evidence type="ECO:0000313" key="2">
    <source>
        <dbReference type="Proteomes" id="UP000266861"/>
    </source>
</evidence>
<protein>
    <submittedName>
        <fullName evidence="1">Uncharacterized protein</fullName>
    </submittedName>
</protein>
<keyword evidence="2" id="KW-1185">Reference proteome</keyword>